<organism evidence="1 2">
    <name type="scientific">Racocetra persica</name>
    <dbReference type="NCBI Taxonomy" id="160502"/>
    <lineage>
        <taxon>Eukaryota</taxon>
        <taxon>Fungi</taxon>
        <taxon>Fungi incertae sedis</taxon>
        <taxon>Mucoromycota</taxon>
        <taxon>Glomeromycotina</taxon>
        <taxon>Glomeromycetes</taxon>
        <taxon>Diversisporales</taxon>
        <taxon>Gigasporaceae</taxon>
        <taxon>Racocetra</taxon>
    </lineage>
</organism>
<evidence type="ECO:0000313" key="1">
    <source>
        <dbReference type="EMBL" id="CAG8791892.1"/>
    </source>
</evidence>
<name>A0ACA9RFG8_9GLOM</name>
<protein>
    <submittedName>
        <fullName evidence="1">1256_t:CDS:1</fullName>
    </submittedName>
</protein>
<gene>
    <name evidence="1" type="ORF">RPERSI_LOCUS19309</name>
</gene>
<keyword evidence="2" id="KW-1185">Reference proteome</keyword>
<feature type="non-terminal residue" evidence="1">
    <location>
        <position position="1"/>
    </location>
</feature>
<comment type="caution">
    <text evidence="1">The sequence shown here is derived from an EMBL/GenBank/DDBJ whole genome shotgun (WGS) entry which is preliminary data.</text>
</comment>
<dbReference type="Proteomes" id="UP000789920">
    <property type="component" value="Unassembled WGS sequence"/>
</dbReference>
<evidence type="ECO:0000313" key="2">
    <source>
        <dbReference type="Proteomes" id="UP000789920"/>
    </source>
</evidence>
<feature type="non-terminal residue" evidence="1">
    <location>
        <position position="171"/>
    </location>
</feature>
<accession>A0ACA9RFG8</accession>
<sequence>TFVINIIAIKQITAASGTIYLPPINNITKEWIWWRTCSKINTSYLSFNISLVNSSAPVSSENFYDYITITNATLNSYIAGMGIMRSNAYNKTDSYFYCNGDVASQCSSLYSENPIPNQLWCLNIANFWNDPLRAHIDISFALDGGNSNNVTDIKYNSPISRSCRTINMNVG</sequence>
<reference evidence="1" key="1">
    <citation type="submission" date="2021-06" db="EMBL/GenBank/DDBJ databases">
        <authorList>
            <person name="Kallberg Y."/>
            <person name="Tangrot J."/>
            <person name="Rosling A."/>
        </authorList>
    </citation>
    <scope>NUCLEOTIDE SEQUENCE</scope>
    <source>
        <strain evidence="1">MA461A</strain>
    </source>
</reference>
<proteinExistence type="predicted"/>
<dbReference type="EMBL" id="CAJVQC010052691">
    <property type="protein sequence ID" value="CAG8791892.1"/>
    <property type="molecule type" value="Genomic_DNA"/>
</dbReference>